<feature type="chain" id="PRO_5011640030" evidence="2">
    <location>
        <begin position="19"/>
        <end position="271"/>
    </location>
</feature>
<dbReference type="RefSeq" id="WP_089918658.1">
    <property type="nucleotide sequence ID" value="NZ_FOBB01000008.1"/>
</dbReference>
<dbReference type="InterPro" id="IPR029058">
    <property type="entry name" value="AB_hydrolase_fold"/>
</dbReference>
<dbReference type="PANTHER" id="PTHR48081:SF9">
    <property type="entry name" value="CARBOXYLESTERASE"/>
    <property type="match status" value="1"/>
</dbReference>
<dbReference type="Pfam" id="PF20434">
    <property type="entry name" value="BD-FAE"/>
    <property type="match status" value="1"/>
</dbReference>
<dbReference type="InterPro" id="IPR050300">
    <property type="entry name" value="GDXG_lipolytic_enzyme"/>
</dbReference>
<proteinExistence type="predicted"/>
<organism evidence="4 5">
    <name type="scientific">Chitinophaga rupis</name>
    <dbReference type="NCBI Taxonomy" id="573321"/>
    <lineage>
        <taxon>Bacteria</taxon>
        <taxon>Pseudomonadati</taxon>
        <taxon>Bacteroidota</taxon>
        <taxon>Chitinophagia</taxon>
        <taxon>Chitinophagales</taxon>
        <taxon>Chitinophagaceae</taxon>
        <taxon>Chitinophaga</taxon>
    </lineage>
</organism>
<dbReference type="AlphaFoldDB" id="A0A1H8DRB0"/>
<dbReference type="GO" id="GO:0016787">
    <property type="term" value="F:hydrolase activity"/>
    <property type="evidence" value="ECO:0007669"/>
    <property type="project" value="UniProtKB-KW"/>
</dbReference>
<evidence type="ECO:0000259" key="3">
    <source>
        <dbReference type="Pfam" id="PF20434"/>
    </source>
</evidence>
<keyword evidence="5" id="KW-1185">Reference proteome</keyword>
<evidence type="ECO:0000313" key="5">
    <source>
        <dbReference type="Proteomes" id="UP000198984"/>
    </source>
</evidence>
<dbReference type="EMBL" id="FOBB01000008">
    <property type="protein sequence ID" value="SEN09706.1"/>
    <property type="molecule type" value="Genomic_DNA"/>
</dbReference>
<keyword evidence="2" id="KW-0732">Signal</keyword>
<dbReference type="SUPFAM" id="SSF53474">
    <property type="entry name" value="alpha/beta-Hydrolases"/>
    <property type="match status" value="1"/>
</dbReference>
<dbReference type="Gene3D" id="3.40.50.1820">
    <property type="entry name" value="alpha/beta hydrolase"/>
    <property type="match status" value="1"/>
</dbReference>
<gene>
    <name evidence="4" type="ORF">SAMN04488505_10877</name>
</gene>
<feature type="signal peptide" evidence="2">
    <location>
        <begin position="1"/>
        <end position="18"/>
    </location>
</feature>
<dbReference type="STRING" id="573321.SAMN04488505_10877"/>
<name>A0A1H8DRB0_9BACT</name>
<dbReference type="Proteomes" id="UP000198984">
    <property type="component" value="Unassembled WGS sequence"/>
</dbReference>
<feature type="domain" description="BD-FAE-like" evidence="3">
    <location>
        <begin position="47"/>
        <end position="194"/>
    </location>
</feature>
<accession>A0A1H8DRB0</accession>
<reference evidence="4 5" key="1">
    <citation type="submission" date="2016-10" db="EMBL/GenBank/DDBJ databases">
        <authorList>
            <person name="de Groot N.N."/>
        </authorList>
    </citation>
    <scope>NUCLEOTIDE SEQUENCE [LARGE SCALE GENOMIC DNA]</scope>
    <source>
        <strain evidence="4 5">DSM 21039</strain>
    </source>
</reference>
<dbReference type="OrthoDB" id="9777975at2"/>
<dbReference type="PANTHER" id="PTHR48081">
    <property type="entry name" value="AB HYDROLASE SUPERFAMILY PROTEIN C4A8.06C"/>
    <property type="match status" value="1"/>
</dbReference>
<evidence type="ECO:0000256" key="2">
    <source>
        <dbReference type="SAM" id="SignalP"/>
    </source>
</evidence>
<dbReference type="InterPro" id="IPR049492">
    <property type="entry name" value="BD-FAE-like_dom"/>
</dbReference>
<sequence length="271" mass="30690">MKYRLLLLLICFALPVLAQDTTTYLEQKDILYRNGELTDYMKERCRLDIYYPAKQANAAVIVWFHGGGITSGSKSIPEELKRHKMIIIAANYRLSPKVSCPAYIEDATAAVAWAFSHAREYGGDTAKIIVSGHSAGGYLAEMIGLDKEYLAKYNIDANRIAALFPFSGQAITHFTVRKEKGIADTQPIIDKYAPLYHVRADAPPLYLYTGDREMEMLGRYEENAYLARMMKLAGHKRTYLYEFDGFGHGDMPGPGFLLMLKQLKDLWKPRP</sequence>
<protein>
    <submittedName>
        <fullName evidence="4">Acetyl esterase/lipase</fullName>
    </submittedName>
</protein>
<evidence type="ECO:0000313" key="4">
    <source>
        <dbReference type="EMBL" id="SEN09706.1"/>
    </source>
</evidence>
<evidence type="ECO:0000256" key="1">
    <source>
        <dbReference type="ARBA" id="ARBA00022801"/>
    </source>
</evidence>
<keyword evidence="1" id="KW-0378">Hydrolase</keyword>